<keyword evidence="7 9" id="KW-0496">Mitochondrion</keyword>
<keyword evidence="12" id="KW-1185">Reference proteome</keyword>
<dbReference type="GO" id="GO:0005743">
    <property type="term" value="C:mitochondrial inner membrane"/>
    <property type="evidence" value="ECO:0007669"/>
    <property type="project" value="UniProtKB-UniRule"/>
</dbReference>
<protein>
    <recommendedName>
        <fullName evidence="9">Cytochrome c oxidase assembly factor 3</fullName>
    </recommendedName>
</protein>
<evidence type="ECO:0000259" key="10">
    <source>
        <dbReference type="Pfam" id="PF09813"/>
    </source>
</evidence>
<dbReference type="GO" id="GO:0033617">
    <property type="term" value="P:mitochondrial respiratory chain complex IV assembly"/>
    <property type="evidence" value="ECO:0007669"/>
    <property type="project" value="UniProtKB-UniRule"/>
</dbReference>
<reference evidence="11" key="1">
    <citation type="journal article" date="2021" name="Nat. Commun.">
        <title>Genetic determinants of endophytism in the Arabidopsis root mycobiome.</title>
        <authorList>
            <person name="Mesny F."/>
            <person name="Miyauchi S."/>
            <person name="Thiergart T."/>
            <person name="Pickel B."/>
            <person name="Atanasova L."/>
            <person name="Karlsson M."/>
            <person name="Huettel B."/>
            <person name="Barry K.W."/>
            <person name="Haridas S."/>
            <person name="Chen C."/>
            <person name="Bauer D."/>
            <person name="Andreopoulos W."/>
            <person name="Pangilinan J."/>
            <person name="LaButti K."/>
            <person name="Riley R."/>
            <person name="Lipzen A."/>
            <person name="Clum A."/>
            <person name="Drula E."/>
            <person name="Henrissat B."/>
            <person name="Kohler A."/>
            <person name="Grigoriev I.V."/>
            <person name="Martin F.M."/>
            <person name="Hacquard S."/>
        </authorList>
    </citation>
    <scope>NUCLEOTIDE SEQUENCE</scope>
    <source>
        <strain evidence="11">MPI-SDFR-AT-0117</strain>
    </source>
</reference>
<evidence type="ECO:0000256" key="7">
    <source>
        <dbReference type="ARBA" id="ARBA00023128"/>
    </source>
</evidence>
<keyword evidence="6 9" id="KW-1133">Transmembrane helix</keyword>
<evidence type="ECO:0000313" key="12">
    <source>
        <dbReference type="Proteomes" id="UP000770015"/>
    </source>
</evidence>
<gene>
    <name evidence="11" type="ORF">F5X68DRAFT_233899</name>
</gene>
<evidence type="ECO:0000256" key="1">
    <source>
        <dbReference type="ARBA" id="ARBA00003064"/>
    </source>
</evidence>
<keyword evidence="5 9" id="KW-0812">Transmembrane</keyword>
<dbReference type="Pfam" id="PF09813">
    <property type="entry name" value="Coa3_cc"/>
    <property type="match status" value="1"/>
</dbReference>
<comment type="similarity">
    <text evidence="3 9">Belongs to the COA3 family.</text>
</comment>
<dbReference type="InterPro" id="IPR018628">
    <property type="entry name" value="Coa3_CC"/>
</dbReference>
<sequence>MAAPGPSPSSYYDRRLRQGPALIRARKPYLVKNAVLGLGLWTLVGGVYWYTLKAVGQDEFEDVKVPDAPRPSQ</sequence>
<dbReference type="PANTHER" id="PTHR15642">
    <property type="entry name" value="CYTOCHROME C OXIDASE ASSEMBLY FACTOR 3, MITOCHONDRIAL"/>
    <property type="match status" value="1"/>
</dbReference>
<comment type="subcellular location">
    <subcellularLocation>
        <location evidence="2">Mitochondrion membrane</location>
        <topology evidence="2">Single-pass membrane protein</topology>
    </subcellularLocation>
</comment>
<evidence type="ECO:0000256" key="5">
    <source>
        <dbReference type="ARBA" id="ARBA00022692"/>
    </source>
</evidence>
<feature type="domain" description="Cytochrome c oxidase assembly factor 3 mitochondrial coiled-coil" evidence="10">
    <location>
        <begin position="22"/>
        <end position="62"/>
    </location>
</feature>
<dbReference type="PANTHER" id="PTHR15642:SF3">
    <property type="entry name" value="CYTOCHROME C OXIDASE ASSEMBLY FACTOR 3 HOMOLOG, MITOCHONDRIAL"/>
    <property type="match status" value="1"/>
</dbReference>
<dbReference type="EMBL" id="JAGSXJ010000018">
    <property type="protein sequence ID" value="KAH6682181.1"/>
    <property type="molecule type" value="Genomic_DNA"/>
</dbReference>
<evidence type="ECO:0000256" key="8">
    <source>
        <dbReference type="ARBA" id="ARBA00023136"/>
    </source>
</evidence>
<comment type="subunit">
    <text evidence="4 9">Component of 250-400 kDa complexes called cytochrome oxidase assembly intermediates or COA complexes.</text>
</comment>
<dbReference type="AlphaFoldDB" id="A0A9P9A8R6"/>
<evidence type="ECO:0000256" key="2">
    <source>
        <dbReference type="ARBA" id="ARBA00004304"/>
    </source>
</evidence>
<evidence type="ECO:0000256" key="4">
    <source>
        <dbReference type="ARBA" id="ARBA00011351"/>
    </source>
</evidence>
<comment type="caution">
    <text evidence="11">The sequence shown here is derived from an EMBL/GenBank/DDBJ whole genome shotgun (WGS) entry which is preliminary data.</text>
</comment>
<comment type="function">
    <text evidence="1 9">Required for assembly of cytochrome c oxidase (complex IV).</text>
</comment>
<name>A0A9P9A8R6_9PEZI</name>
<evidence type="ECO:0000256" key="9">
    <source>
        <dbReference type="RuleBase" id="RU367056"/>
    </source>
</evidence>
<dbReference type="InterPro" id="IPR041752">
    <property type="entry name" value="Coa3"/>
</dbReference>
<dbReference type="OrthoDB" id="10018333at2759"/>
<evidence type="ECO:0000256" key="6">
    <source>
        <dbReference type="ARBA" id="ARBA00022989"/>
    </source>
</evidence>
<organism evidence="11 12">
    <name type="scientific">Plectosphaerella plurivora</name>
    <dbReference type="NCBI Taxonomy" id="936078"/>
    <lineage>
        <taxon>Eukaryota</taxon>
        <taxon>Fungi</taxon>
        <taxon>Dikarya</taxon>
        <taxon>Ascomycota</taxon>
        <taxon>Pezizomycotina</taxon>
        <taxon>Sordariomycetes</taxon>
        <taxon>Hypocreomycetidae</taxon>
        <taxon>Glomerellales</taxon>
        <taxon>Plectosphaerellaceae</taxon>
        <taxon>Plectosphaerella</taxon>
    </lineage>
</organism>
<evidence type="ECO:0000313" key="11">
    <source>
        <dbReference type="EMBL" id="KAH6682181.1"/>
    </source>
</evidence>
<feature type="transmembrane region" description="Helical" evidence="9">
    <location>
        <begin position="30"/>
        <end position="50"/>
    </location>
</feature>
<evidence type="ECO:0000256" key="3">
    <source>
        <dbReference type="ARBA" id="ARBA00007035"/>
    </source>
</evidence>
<keyword evidence="9" id="KW-0999">Mitochondrion inner membrane</keyword>
<proteinExistence type="inferred from homology"/>
<dbReference type="Proteomes" id="UP000770015">
    <property type="component" value="Unassembled WGS sequence"/>
</dbReference>
<keyword evidence="8 9" id="KW-0472">Membrane</keyword>
<accession>A0A9P9A8R6</accession>